<feature type="transmembrane region" description="Helical" evidence="1">
    <location>
        <begin position="36"/>
        <end position="58"/>
    </location>
</feature>
<sequence length="152" mass="17039">MPQNKKEGLFFTTIVCFFMVLGMSSYNLLIHSQLTVQNLIIGFIPGFIIAFFIDIVIVSSAAKKIAFSLPIKKDNKIHLVIAISTCMVLGMVTFMSMYGVIMQFGFTNNFLQLYIATFTKNVVAALPLQLIIVGPLCRFFLSKVQDRQILSI</sequence>
<comment type="caution">
    <text evidence="2">The sequence shown here is derived from an EMBL/GenBank/DDBJ whole genome shotgun (WGS) entry which is preliminary data.</text>
</comment>
<gene>
    <name evidence="2" type="ORF">J2Z43_002266</name>
</gene>
<keyword evidence="3" id="KW-1185">Reference proteome</keyword>
<feature type="transmembrane region" description="Helical" evidence="1">
    <location>
        <begin position="121"/>
        <end position="141"/>
    </location>
</feature>
<organism evidence="2 3">
    <name type="scientific">Metaclostridioides mangenotii</name>
    <dbReference type="NCBI Taxonomy" id="1540"/>
    <lineage>
        <taxon>Bacteria</taxon>
        <taxon>Bacillati</taxon>
        <taxon>Bacillota</taxon>
        <taxon>Clostridia</taxon>
        <taxon>Peptostreptococcales</taxon>
        <taxon>Peptostreptococcaceae</taxon>
        <taxon>Metaclostridioides</taxon>
    </lineage>
</organism>
<protein>
    <submittedName>
        <fullName evidence="2">Magnesium-transporting ATPase (P-type)</fullName>
    </submittedName>
</protein>
<keyword evidence="1" id="KW-0812">Transmembrane</keyword>
<name>A0ABS4ED41_9FIRM</name>
<evidence type="ECO:0000313" key="2">
    <source>
        <dbReference type="EMBL" id="MBP1855865.1"/>
    </source>
</evidence>
<evidence type="ECO:0000256" key="1">
    <source>
        <dbReference type="SAM" id="Phobius"/>
    </source>
</evidence>
<dbReference type="EMBL" id="JAGGJX010000005">
    <property type="protein sequence ID" value="MBP1855865.1"/>
    <property type="molecule type" value="Genomic_DNA"/>
</dbReference>
<proteinExistence type="predicted"/>
<dbReference type="Pfam" id="PF11391">
    <property type="entry name" value="DUF2798"/>
    <property type="match status" value="2"/>
</dbReference>
<reference evidence="2 3" key="1">
    <citation type="submission" date="2021-03" db="EMBL/GenBank/DDBJ databases">
        <title>Genomic Encyclopedia of Type Strains, Phase IV (KMG-IV): sequencing the most valuable type-strain genomes for metagenomic binning, comparative biology and taxonomic classification.</title>
        <authorList>
            <person name="Goeker M."/>
        </authorList>
    </citation>
    <scope>NUCLEOTIDE SEQUENCE [LARGE SCALE GENOMIC DNA]</scope>
    <source>
        <strain evidence="2 3">DSM 1289</strain>
    </source>
</reference>
<feature type="transmembrane region" description="Helical" evidence="1">
    <location>
        <begin position="9"/>
        <end position="30"/>
    </location>
</feature>
<dbReference type="InterPro" id="IPR021529">
    <property type="entry name" value="DUF2798"/>
</dbReference>
<keyword evidence="1" id="KW-1133">Transmembrane helix</keyword>
<dbReference type="Proteomes" id="UP000767291">
    <property type="component" value="Unassembled WGS sequence"/>
</dbReference>
<evidence type="ECO:0000313" key="3">
    <source>
        <dbReference type="Proteomes" id="UP000767291"/>
    </source>
</evidence>
<feature type="transmembrane region" description="Helical" evidence="1">
    <location>
        <begin position="79"/>
        <end position="101"/>
    </location>
</feature>
<keyword evidence="1" id="KW-0472">Membrane</keyword>
<dbReference type="RefSeq" id="WP_209457262.1">
    <property type="nucleotide sequence ID" value="NZ_BAAACS010000019.1"/>
</dbReference>
<accession>A0ABS4ED41</accession>